<dbReference type="Proteomes" id="UP000724874">
    <property type="component" value="Unassembled WGS sequence"/>
</dbReference>
<reference evidence="1" key="1">
    <citation type="submission" date="2020-11" db="EMBL/GenBank/DDBJ databases">
        <authorList>
            <consortium name="DOE Joint Genome Institute"/>
            <person name="Ahrendt S."/>
            <person name="Riley R."/>
            <person name="Andreopoulos W."/>
            <person name="LaButti K."/>
            <person name="Pangilinan J."/>
            <person name="Ruiz-duenas F.J."/>
            <person name="Barrasa J.M."/>
            <person name="Sanchez-Garcia M."/>
            <person name="Camarero S."/>
            <person name="Miyauchi S."/>
            <person name="Serrano A."/>
            <person name="Linde D."/>
            <person name="Babiker R."/>
            <person name="Drula E."/>
            <person name="Ayuso-Fernandez I."/>
            <person name="Pacheco R."/>
            <person name="Padilla G."/>
            <person name="Ferreira P."/>
            <person name="Barriuso J."/>
            <person name="Kellner H."/>
            <person name="Castanera R."/>
            <person name="Alfaro M."/>
            <person name="Ramirez L."/>
            <person name="Pisabarro A.G."/>
            <person name="Kuo A."/>
            <person name="Tritt A."/>
            <person name="Lipzen A."/>
            <person name="He G."/>
            <person name="Yan M."/>
            <person name="Ng V."/>
            <person name="Cullen D."/>
            <person name="Martin F."/>
            <person name="Rosso M.-N."/>
            <person name="Henrissat B."/>
            <person name="Hibbett D."/>
            <person name="Martinez A.T."/>
            <person name="Grigoriev I.V."/>
        </authorList>
    </citation>
    <scope>NUCLEOTIDE SEQUENCE</scope>
    <source>
        <strain evidence="1">AH 44721</strain>
    </source>
</reference>
<organism evidence="1 2">
    <name type="scientific">Gymnopilus junonius</name>
    <name type="common">Spectacular rustgill mushroom</name>
    <name type="synonym">Gymnopilus spectabilis subsp. junonius</name>
    <dbReference type="NCBI Taxonomy" id="109634"/>
    <lineage>
        <taxon>Eukaryota</taxon>
        <taxon>Fungi</taxon>
        <taxon>Dikarya</taxon>
        <taxon>Basidiomycota</taxon>
        <taxon>Agaricomycotina</taxon>
        <taxon>Agaricomycetes</taxon>
        <taxon>Agaricomycetidae</taxon>
        <taxon>Agaricales</taxon>
        <taxon>Agaricineae</taxon>
        <taxon>Hymenogastraceae</taxon>
        <taxon>Gymnopilus</taxon>
    </lineage>
</organism>
<dbReference type="AlphaFoldDB" id="A0A9P5NWD3"/>
<dbReference type="EMBL" id="JADNYJ010000014">
    <property type="protein sequence ID" value="KAF8907623.1"/>
    <property type="molecule type" value="Genomic_DNA"/>
</dbReference>
<keyword evidence="2" id="KW-1185">Reference proteome</keyword>
<gene>
    <name evidence="1" type="ORF">CPB84DRAFT_266446</name>
</gene>
<name>A0A9P5NWD3_GYMJU</name>
<evidence type="ECO:0000313" key="1">
    <source>
        <dbReference type="EMBL" id="KAF8907623.1"/>
    </source>
</evidence>
<sequence length="152" mass="16934">MPELIGEIHDNGRRVDLTVRSPIPGNVRANAAIKQVWAQRRSVTWSCDLRYTRTTGVVMYICGEPAREAIRTFISWVHGSLRAGLRGNTLCHRATQEENDELAAMVGIARTHAPNMIWPGRHYPPATACCHCEEDSTAYSKVSRCGGCKLTR</sequence>
<accession>A0A9P5NWD3</accession>
<proteinExistence type="predicted"/>
<dbReference type="OrthoDB" id="2831360at2759"/>
<comment type="caution">
    <text evidence="1">The sequence shown here is derived from an EMBL/GenBank/DDBJ whole genome shotgun (WGS) entry which is preliminary data.</text>
</comment>
<protein>
    <submittedName>
        <fullName evidence="1">Uncharacterized protein</fullName>
    </submittedName>
</protein>
<evidence type="ECO:0000313" key="2">
    <source>
        <dbReference type="Proteomes" id="UP000724874"/>
    </source>
</evidence>